<dbReference type="InterPro" id="IPR018247">
    <property type="entry name" value="EF_Hand_1_Ca_BS"/>
</dbReference>
<reference evidence="3" key="4">
    <citation type="submission" date="2025-09" db="UniProtKB">
        <authorList>
            <consortium name="Ensembl"/>
        </authorList>
    </citation>
    <scope>IDENTIFICATION</scope>
</reference>
<dbReference type="AlphaFoldDB" id="A0A3B1JTZ8"/>
<dbReference type="SMART" id="SM00248">
    <property type="entry name" value="ANK"/>
    <property type="match status" value="4"/>
</dbReference>
<dbReference type="InterPro" id="IPR002110">
    <property type="entry name" value="Ankyrin_rpt"/>
</dbReference>
<dbReference type="InterPro" id="IPR036770">
    <property type="entry name" value="Ankyrin_rpt-contain_sf"/>
</dbReference>
<dbReference type="Gene3D" id="3.30.710.10">
    <property type="entry name" value="Potassium Channel Kv1.1, Chain A"/>
    <property type="match status" value="1"/>
</dbReference>
<dbReference type="PANTHER" id="PTHR46071">
    <property type="entry name" value="ANKYRIN REPEAT AND BTB/POZ DOMAIN-CONTAINING"/>
    <property type="match status" value="1"/>
</dbReference>
<organism evidence="3 4">
    <name type="scientific">Astyanax mexicanus</name>
    <name type="common">Blind cave fish</name>
    <name type="synonym">Astyanax fasciatus mexicanus</name>
    <dbReference type="NCBI Taxonomy" id="7994"/>
    <lineage>
        <taxon>Eukaryota</taxon>
        <taxon>Metazoa</taxon>
        <taxon>Chordata</taxon>
        <taxon>Craniata</taxon>
        <taxon>Vertebrata</taxon>
        <taxon>Euteleostomi</taxon>
        <taxon>Actinopterygii</taxon>
        <taxon>Neopterygii</taxon>
        <taxon>Teleostei</taxon>
        <taxon>Ostariophysi</taxon>
        <taxon>Characiformes</taxon>
        <taxon>Characoidei</taxon>
        <taxon>Acestrorhamphidae</taxon>
        <taxon>Acestrorhamphinae</taxon>
        <taxon>Astyanax</taxon>
    </lineage>
</organism>
<evidence type="ECO:0000256" key="2">
    <source>
        <dbReference type="SAM" id="MobiDB-lite"/>
    </source>
</evidence>
<reference evidence="4" key="2">
    <citation type="journal article" date="2014" name="Nat. Commun.">
        <title>The cavefish genome reveals candidate genes for eye loss.</title>
        <authorList>
            <person name="McGaugh S.E."/>
            <person name="Gross J.B."/>
            <person name="Aken B."/>
            <person name="Blin M."/>
            <person name="Borowsky R."/>
            <person name="Chalopin D."/>
            <person name="Hinaux H."/>
            <person name="Jeffery W.R."/>
            <person name="Keene A."/>
            <person name="Ma L."/>
            <person name="Minx P."/>
            <person name="Murphy D."/>
            <person name="O'Quin K.E."/>
            <person name="Retaux S."/>
            <person name="Rohner N."/>
            <person name="Searle S.M."/>
            <person name="Stahl B.A."/>
            <person name="Tabin C."/>
            <person name="Volff J.N."/>
            <person name="Yoshizawa M."/>
            <person name="Warren W.C."/>
        </authorList>
    </citation>
    <scope>NUCLEOTIDE SEQUENCE [LARGE SCALE GENOMIC DNA]</scope>
    <source>
        <strain evidence="4">female</strain>
    </source>
</reference>
<dbReference type="STRING" id="7994.ENSAMXP00000044819"/>
<evidence type="ECO:0000313" key="4">
    <source>
        <dbReference type="Proteomes" id="UP000018467"/>
    </source>
</evidence>
<accession>A0A3B1JTZ8</accession>
<dbReference type="Proteomes" id="UP000018467">
    <property type="component" value="Unassembled WGS sequence"/>
</dbReference>
<dbReference type="FunFam" id="1.25.40.20:FF:000045">
    <property type="entry name" value="Ankyrin repeat and BTB/POZ domain-containing protein 2"/>
    <property type="match status" value="1"/>
</dbReference>
<feature type="region of interest" description="Disordered" evidence="2">
    <location>
        <begin position="302"/>
        <end position="323"/>
    </location>
</feature>
<proteinExistence type="predicted"/>
<feature type="repeat" description="ANK" evidence="1">
    <location>
        <begin position="221"/>
        <end position="247"/>
    </location>
</feature>
<protein>
    <submittedName>
        <fullName evidence="3">BTB (POZ) domain containing 11a</fullName>
    </submittedName>
</protein>
<evidence type="ECO:0000313" key="3">
    <source>
        <dbReference type="Ensembl" id="ENSAMXP00000044819.1"/>
    </source>
</evidence>
<dbReference type="InterPro" id="IPR052089">
    <property type="entry name" value="Ankyrin-BTB/POZ_domain"/>
</dbReference>
<feature type="repeat" description="ANK" evidence="1">
    <location>
        <begin position="183"/>
        <end position="215"/>
    </location>
</feature>
<reference evidence="4" key="1">
    <citation type="submission" date="2013-03" db="EMBL/GenBank/DDBJ databases">
        <authorList>
            <person name="Jeffery W."/>
            <person name="Warren W."/>
            <person name="Wilson R.K."/>
        </authorList>
    </citation>
    <scope>NUCLEOTIDE SEQUENCE</scope>
    <source>
        <strain evidence="4">female</strain>
    </source>
</reference>
<sequence>MSPSALALRQGFTVYWLFCPPVNLNGSTFSQPFIVMPPLMEWIRVAVAHTEHRRSFSVDSDDVRQAARLLLPGVDCEPRQLKADDCFCATRKLDAASTEAKFLQDLGFRMLNCGRTDLVKQAVNLLGPDGINSMSEQGMTPLMYACVRGDEAMVQMLLDAGADINSEVPSSVHSHPSVYPDTRQGTPLTFAVLHGHVPVVQLLLDARANVEGAVQDGAENYTETPLQLASAAGNFELVSLLLERGADPLIGTTYRNGMTSAPLGDMNSYSLAAAHGHRNVFRKLLSQVDKDKGDVLSLEEILAEGSEPGGEKRTSHSEGTLRTGKAKLRALREAMYHSAEHGHVDITIDIRSLGVPWTLHTWLESLRTCFVQQRRPLIQGLLKDFSCIQEEEYTEELITHGLPLMFQILRASKNEVISQQLSVIFTQCYGPFPIPKLTEIKKKQTSRLGEYQLCTESLHIRNTEVMELLSAAKFFQLEALQRHCEIICSKNITIETCVEIYKHTKFLGAAELSAFIEGFFLKNMVLLIELENFKQLLYEVPAESPGPGPSYDVLQDLERTLATRIQSIHLSSSKGSIV</sequence>
<dbReference type="Pfam" id="PF12796">
    <property type="entry name" value="Ank_2"/>
    <property type="match status" value="1"/>
</dbReference>
<dbReference type="PROSITE" id="PS00018">
    <property type="entry name" value="EF_HAND_1"/>
    <property type="match status" value="1"/>
</dbReference>
<name>A0A3B1JTZ8_ASTMX</name>
<dbReference type="InterPro" id="IPR011333">
    <property type="entry name" value="SKP1/BTB/POZ_sf"/>
</dbReference>
<dbReference type="PROSITE" id="PS50088">
    <property type="entry name" value="ANK_REPEAT"/>
    <property type="match status" value="3"/>
</dbReference>
<dbReference type="SUPFAM" id="SSF48403">
    <property type="entry name" value="Ankyrin repeat"/>
    <property type="match status" value="1"/>
</dbReference>
<dbReference type="Pfam" id="PF00023">
    <property type="entry name" value="Ank"/>
    <property type="match status" value="1"/>
</dbReference>
<keyword evidence="1" id="KW-0040">ANK repeat</keyword>
<dbReference type="PROSITE" id="PS50297">
    <property type="entry name" value="ANK_REP_REGION"/>
    <property type="match status" value="3"/>
</dbReference>
<evidence type="ECO:0000256" key="1">
    <source>
        <dbReference type="PROSITE-ProRule" id="PRU00023"/>
    </source>
</evidence>
<dbReference type="GeneTree" id="ENSGT00940000156419"/>
<dbReference type="Bgee" id="ENSAMXG00000043749">
    <property type="expression patterns" value="Expressed in brain and 5 other cell types or tissues"/>
</dbReference>
<dbReference type="Ensembl" id="ENSAMXT00000046294.1">
    <property type="protein sequence ID" value="ENSAMXP00000044819.1"/>
    <property type="gene ID" value="ENSAMXG00000043749.1"/>
</dbReference>
<reference evidence="3" key="3">
    <citation type="submission" date="2025-08" db="UniProtKB">
        <authorList>
            <consortium name="Ensembl"/>
        </authorList>
    </citation>
    <scope>IDENTIFICATION</scope>
</reference>
<dbReference type="PANTHER" id="PTHR46071:SF4">
    <property type="entry name" value="ANKYRIN REPEAT AND BTB_POZ DOMAIN-CONTAINING PROTEIN 3-A-RELATED"/>
    <property type="match status" value="1"/>
</dbReference>
<feature type="repeat" description="ANK" evidence="1">
    <location>
        <begin position="137"/>
        <end position="169"/>
    </location>
</feature>
<dbReference type="InParanoid" id="A0A3B1JTZ8"/>
<keyword evidence="4" id="KW-1185">Reference proteome</keyword>
<dbReference type="Gene3D" id="1.25.40.20">
    <property type="entry name" value="Ankyrin repeat-containing domain"/>
    <property type="match status" value="1"/>
</dbReference>